<accession>A0A8K0PIF4</accession>
<dbReference type="EMBL" id="JAESVG020000006">
    <property type="protein sequence ID" value="KAG8626579.1"/>
    <property type="molecule type" value="Genomic_DNA"/>
</dbReference>
<sequence>MKFLTILSLAFAGAMAQQACELNPAGITNVPAGNIDGTCQTLQQCNGVGGISIAQQCGSQFCCVKADCSGGQSACIRNTAGISGTFVNGRCPPGLRCFRANNARSVEDIAKAIKMLK</sequence>
<evidence type="ECO:0000313" key="3">
    <source>
        <dbReference type="Proteomes" id="UP000809789"/>
    </source>
</evidence>
<feature type="chain" id="PRO_5035467704" evidence="1">
    <location>
        <begin position="17"/>
        <end position="117"/>
    </location>
</feature>
<reference evidence="2" key="1">
    <citation type="submission" date="2021-07" db="EMBL/GenBank/DDBJ databases">
        <title>Elsinoe batatas strain:CRI-CJ2 Genome sequencing and assembly.</title>
        <authorList>
            <person name="Huang L."/>
        </authorList>
    </citation>
    <scope>NUCLEOTIDE SEQUENCE</scope>
    <source>
        <strain evidence="2">CRI-CJ2</strain>
    </source>
</reference>
<dbReference type="Proteomes" id="UP000809789">
    <property type="component" value="Unassembled WGS sequence"/>
</dbReference>
<organism evidence="2 3">
    <name type="scientific">Elsinoe batatas</name>
    <dbReference type="NCBI Taxonomy" id="2601811"/>
    <lineage>
        <taxon>Eukaryota</taxon>
        <taxon>Fungi</taxon>
        <taxon>Dikarya</taxon>
        <taxon>Ascomycota</taxon>
        <taxon>Pezizomycotina</taxon>
        <taxon>Dothideomycetes</taxon>
        <taxon>Dothideomycetidae</taxon>
        <taxon>Myriangiales</taxon>
        <taxon>Elsinoaceae</taxon>
        <taxon>Elsinoe</taxon>
    </lineage>
</organism>
<keyword evidence="1" id="KW-0732">Signal</keyword>
<dbReference type="OrthoDB" id="3820458at2759"/>
<evidence type="ECO:0000313" key="2">
    <source>
        <dbReference type="EMBL" id="KAG8626579.1"/>
    </source>
</evidence>
<protein>
    <submittedName>
        <fullName evidence="2">Uncharacterized protein</fullName>
    </submittedName>
</protein>
<evidence type="ECO:0000256" key="1">
    <source>
        <dbReference type="SAM" id="SignalP"/>
    </source>
</evidence>
<feature type="signal peptide" evidence="1">
    <location>
        <begin position="1"/>
        <end position="16"/>
    </location>
</feature>
<keyword evidence="3" id="KW-1185">Reference proteome</keyword>
<dbReference type="AlphaFoldDB" id="A0A8K0PIF4"/>
<name>A0A8K0PIF4_9PEZI</name>
<gene>
    <name evidence="2" type="ORF">KVT40_005524</name>
</gene>
<proteinExistence type="predicted"/>
<comment type="caution">
    <text evidence="2">The sequence shown here is derived from an EMBL/GenBank/DDBJ whole genome shotgun (WGS) entry which is preliminary data.</text>
</comment>